<reference evidence="1 2" key="1">
    <citation type="journal article" date="2014" name="Genome Announc.">
        <title>Draft genome sequences of eight enterohepatic helicobacter species isolated from both laboratory and wild rodents.</title>
        <authorList>
            <person name="Sheh A."/>
            <person name="Shen Z."/>
            <person name="Fox J.G."/>
        </authorList>
    </citation>
    <scope>NUCLEOTIDE SEQUENCE [LARGE SCALE GENOMIC DNA]</scope>
    <source>
        <strain evidence="1 2">MIT 01-6451</strain>
    </source>
</reference>
<protein>
    <submittedName>
        <fullName evidence="1">ATP-dependent nuclease</fullName>
    </submittedName>
</protein>
<dbReference type="Gene3D" id="1.25.40.10">
    <property type="entry name" value="Tetratricopeptide repeat domain"/>
    <property type="match status" value="1"/>
</dbReference>
<evidence type="ECO:0000313" key="1">
    <source>
        <dbReference type="EMBL" id="TLE03477.1"/>
    </source>
</evidence>
<keyword evidence="2" id="KW-1185">Reference proteome</keyword>
<name>A0A4U8TS93_9HELI</name>
<sequence>MKFLIAIMCCVCFCYSAFDEDSYLFEAVDYEAQSQFDKARDLYLVLYEETHKLEYLKEAILLSSALDNPAATLDFATDYIAQGGEKDITLHKVFLDSYLKLGLSEDAIKEAQIIAKDEPSAMLDDILGSLYATKGAYKEALIYLQRAYGETKSADTIQKIVAIELAQSHTNKALEILNRHIEQYGCALHFCEFSISVYARLSQVDKIETIFKHAFDENPTIENARNLILVYTYQRKFKEASDIASQFPFRGQILLDLYVAQKDYHNASLQAKYLYEENHNPYFLALEQVYAFESLNNKQNLAKVRSIAKNLKNAITLMQTPDKNTPKSERLNTSLQNLQNGEMGFFLNFLGYLLIDYDIDVKEGVGHIKKALEISPLNPAYLDSLAWGYYKLKDCVSAKQTFGLIPHKDIESEEELQTHKALIDKCTH</sequence>
<comment type="caution">
    <text evidence="1">The sequence shown here is derived from an EMBL/GenBank/DDBJ whole genome shotgun (WGS) entry which is preliminary data.</text>
</comment>
<gene>
    <name evidence="1" type="ORF">LS65_001545</name>
</gene>
<dbReference type="EMBL" id="JRMQ02000001">
    <property type="protein sequence ID" value="TLE03477.1"/>
    <property type="molecule type" value="Genomic_DNA"/>
</dbReference>
<dbReference type="SUPFAM" id="SSF48452">
    <property type="entry name" value="TPR-like"/>
    <property type="match status" value="2"/>
</dbReference>
<dbReference type="STRING" id="425400.LS65_03715"/>
<accession>A0A4U8TS93</accession>
<evidence type="ECO:0000313" key="2">
    <source>
        <dbReference type="Proteomes" id="UP000029707"/>
    </source>
</evidence>
<organism evidence="1 2">
    <name type="scientific">Helicobacter japonicus</name>
    <dbReference type="NCBI Taxonomy" id="425400"/>
    <lineage>
        <taxon>Bacteria</taxon>
        <taxon>Pseudomonadati</taxon>
        <taxon>Campylobacterota</taxon>
        <taxon>Epsilonproteobacteria</taxon>
        <taxon>Campylobacterales</taxon>
        <taxon>Helicobacteraceae</taxon>
        <taxon>Helicobacter</taxon>
    </lineage>
</organism>
<dbReference type="OrthoDB" id="9766710at2"/>
<dbReference type="RefSeq" id="WP_034361366.1">
    <property type="nucleotide sequence ID" value="NZ_CAJUDB010000012.1"/>
</dbReference>
<dbReference type="Proteomes" id="UP000029707">
    <property type="component" value="Unassembled WGS sequence"/>
</dbReference>
<proteinExistence type="predicted"/>
<dbReference type="InterPro" id="IPR011990">
    <property type="entry name" value="TPR-like_helical_dom_sf"/>
</dbReference>
<dbReference type="AlphaFoldDB" id="A0A4U8TS93"/>